<accession>C8W3I4</accession>
<dbReference type="SUPFAM" id="SSF50182">
    <property type="entry name" value="Sm-like ribonucleoproteins"/>
    <property type="match status" value="1"/>
</dbReference>
<dbReference type="InterPro" id="IPR047575">
    <property type="entry name" value="Sm"/>
</dbReference>
<proteinExistence type="predicted"/>
<dbReference type="GO" id="GO:0003723">
    <property type="term" value="F:RNA binding"/>
    <property type="evidence" value="ECO:0007669"/>
    <property type="project" value="UniProtKB-KW"/>
</dbReference>
<dbReference type="KEGG" id="dae:Dtox_3018"/>
<dbReference type="Gene3D" id="2.30.30.100">
    <property type="match status" value="1"/>
</dbReference>
<protein>
    <submittedName>
        <fullName evidence="4">RNA chaperone Hfq</fullName>
    </submittedName>
</protein>
<dbReference type="STRING" id="485916.Dtox_3018"/>
<organism evidence="4 5">
    <name type="scientific">Desulfofarcimen acetoxidans (strain ATCC 49208 / DSM 771 / KCTC 5769 / VKM B-1644 / 5575)</name>
    <name type="common">Desulfotomaculum acetoxidans</name>
    <dbReference type="NCBI Taxonomy" id="485916"/>
    <lineage>
        <taxon>Bacteria</taxon>
        <taxon>Bacillati</taxon>
        <taxon>Bacillota</taxon>
        <taxon>Clostridia</taxon>
        <taxon>Eubacteriales</taxon>
        <taxon>Peptococcaceae</taxon>
        <taxon>Desulfofarcimen</taxon>
    </lineage>
</organism>
<dbReference type="Pfam" id="PF17209">
    <property type="entry name" value="Hfq"/>
    <property type="match status" value="1"/>
</dbReference>
<dbReference type="Proteomes" id="UP000002217">
    <property type="component" value="Chromosome"/>
</dbReference>
<dbReference type="AlphaFoldDB" id="C8W3I4"/>
<dbReference type="PANTHER" id="PTHR34772">
    <property type="entry name" value="RNA-BINDING PROTEIN HFQ"/>
    <property type="match status" value="1"/>
</dbReference>
<reference evidence="4 5" key="1">
    <citation type="journal article" date="2009" name="Stand. Genomic Sci.">
        <title>Complete genome sequence of Desulfotomaculum acetoxidans type strain (5575).</title>
        <authorList>
            <person name="Spring S."/>
            <person name="Lapidus A."/>
            <person name="Schroder M."/>
            <person name="Gleim D."/>
            <person name="Sims D."/>
            <person name="Meincke L."/>
            <person name="Glavina Del Rio T."/>
            <person name="Tice H."/>
            <person name="Copeland A."/>
            <person name="Cheng J.F."/>
            <person name="Lucas S."/>
            <person name="Chen F."/>
            <person name="Nolan M."/>
            <person name="Bruce D."/>
            <person name="Goodwin L."/>
            <person name="Pitluck S."/>
            <person name="Ivanova N."/>
            <person name="Mavromatis K."/>
            <person name="Mikhailova N."/>
            <person name="Pati A."/>
            <person name="Chen A."/>
            <person name="Palaniappan K."/>
            <person name="Land M."/>
            <person name="Hauser L."/>
            <person name="Chang Y.J."/>
            <person name="Jeffries C.D."/>
            <person name="Chain P."/>
            <person name="Saunders E."/>
            <person name="Brettin T."/>
            <person name="Detter J.C."/>
            <person name="Goker M."/>
            <person name="Bristow J."/>
            <person name="Eisen J.A."/>
            <person name="Markowitz V."/>
            <person name="Hugenholtz P."/>
            <person name="Kyrpides N.C."/>
            <person name="Klenk H.P."/>
            <person name="Han C."/>
        </authorList>
    </citation>
    <scope>NUCLEOTIDE SEQUENCE [LARGE SCALE GENOMIC DNA]</scope>
    <source>
        <strain evidence="5">ATCC 49208 / DSM 771 / VKM B-1644</strain>
    </source>
</reference>
<evidence type="ECO:0000259" key="3">
    <source>
        <dbReference type="PROSITE" id="PS52002"/>
    </source>
</evidence>
<dbReference type="InterPro" id="IPR010920">
    <property type="entry name" value="LSM_dom_sf"/>
</dbReference>
<dbReference type="HOGENOM" id="CLU_113688_3_0_9"/>
<dbReference type="PANTHER" id="PTHR34772:SF1">
    <property type="entry name" value="RNA-BINDING PROTEIN HFQ"/>
    <property type="match status" value="1"/>
</dbReference>
<evidence type="ECO:0000256" key="1">
    <source>
        <dbReference type="ARBA" id="ARBA00022884"/>
    </source>
</evidence>
<gene>
    <name evidence="4" type="ordered locus">Dtox_3018</name>
</gene>
<keyword evidence="5" id="KW-1185">Reference proteome</keyword>
<dbReference type="GO" id="GO:0005829">
    <property type="term" value="C:cytosol"/>
    <property type="evidence" value="ECO:0007669"/>
    <property type="project" value="TreeGrafter"/>
</dbReference>
<dbReference type="InterPro" id="IPR005001">
    <property type="entry name" value="Hfq"/>
</dbReference>
<dbReference type="EMBL" id="CP001720">
    <property type="protein sequence ID" value="ACV63770.1"/>
    <property type="molecule type" value="Genomic_DNA"/>
</dbReference>
<dbReference type="PROSITE" id="PS52002">
    <property type="entry name" value="SM"/>
    <property type="match status" value="1"/>
</dbReference>
<dbReference type="GO" id="GO:0045974">
    <property type="term" value="P:regulation of translation, ncRNA-mediated"/>
    <property type="evidence" value="ECO:0007669"/>
    <property type="project" value="TreeGrafter"/>
</dbReference>
<dbReference type="GO" id="GO:0006355">
    <property type="term" value="P:regulation of DNA-templated transcription"/>
    <property type="evidence" value="ECO:0007669"/>
    <property type="project" value="InterPro"/>
</dbReference>
<dbReference type="CDD" id="cd01716">
    <property type="entry name" value="Hfq"/>
    <property type="match status" value="1"/>
</dbReference>
<keyword evidence="2" id="KW-0346">Stress response</keyword>
<dbReference type="eggNOG" id="COG1923">
    <property type="taxonomic scope" value="Bacteria"/>
</dbReference>
<keyword evidence="1" id="KW-0694">RNA-binding</keyword>
<feature type="domain" description="Sm" evidence="3">
    <location>
        <begin position="22"/>
        <end position="82"/>
    </location>
</feature>
<evidence type="ECO:0000313" key="4">
    <source>
        <dbReference type="EMBL" id="ACV63770.1"/>
    </source>
</evidence>
<sequence>MFYIIFKEYKSIMKPYDLSVQNKILVQLKEQQASIIVYLINGYRLGGKLKDFDTFTVILEEKETQYIVYKHAISTIIPEKLLETV</sequence>
<name>C8W3I4_DESAS</name>
<dbReference type="GO" id="GO:0043487">
    <property type="term" value="P:regulation of RNA stability"/>
    <property type="evidence" value="ECO:0007669"/>
    <property type="project" value="TreeGrafter"/>
</dbReference>
<evidence type="ECO:0000313" key="5">
    <source>
        <dbReference type="Proteomes" id="UP000002217"/>
    </source>
</evidence>
<evidence type="ECO:0000256" key="2">
    <source>
        <dbReference type="ARBA" id="ARBA00023016"/>
    </source>
</evidence>
<dbReference type="NCBIfam" id="TIGR02383">
    <property type="entry name" value="Hfq"/>
    <property type="match status" value="1"/>
</dbReference>